<evidence type="ECO:0000256" key="1">
    <source>
        <dbReference type="ARBA" id="ARBA00022679"/>
    </source>
</evidence>
<dbReference type="InterPro" id="IPR050858">
    <property type="entry name" value="Mal-CoA-ACP_Trans/PKS_FabD"/>
</dbReference>
<dbReference type="GO" id="GO:0005829">
    <property type="term" value="C:cytosol"/>
    <property type="evidence" value="ECO:0007669"/>
    <property type="project" value="TreeGrafter"/>
</dbReference>
<dbReference type="SUPFAM" id="SSF52151">
    <property type="entry name" value="FabD/lysophospholipase-like"/>
    <property type="match status" value="1"/>
</dbReference>
<name>A0A151B4N6_9CLOT</name>
<dbReference type="Gene3D" id="3.30.70.250">
    <property type="entry name" value="Malonyl-CoA ACP transacylase, ACP-binding"/>
    <property type="match status" value="1"/>
</dbReference>
<protein>
    <recommendedName>
        <fullName evidence="4">Malonyl CoA-acyl carrier protein transacylase</fullName>
        <ecNumber evidence="4">2.3.1.39</ecNumber>
    </recommendedName>
</protein>
<evidence type="ECO:0000313" key="7">
    <source>
        <dbReference type="EMBL" id="KYH34869.1"/>
    </source>
</evidence>
<comment type="caution">
    <text evidence="7">The sequence shown here is derived from an EMBL/GenBank/DDBJ whole genome shotgun (WGS) entry which is preliminary data.</text>
</comment>
<evidence type="ECO:0000313" key="8">
    <source>
        <dbReference type="Proteomes" id="UP000075531"/>
    </source>
</evidence>
<dbReference type="PIRSF" id="PIRSF000446">
    <property type="entry name" value="Mct"/>
    <property type="match status" value="1"/>
</dbReference>
<dbReference type="Gene3D" id="3.40.366.10">
    <property type="entry name" value="Malonyl-Coenzyme A Acyl Carrier Protein, domain 2"/>
    <property type="match status" value="1"/>
</dbReference>
<dbReference type="EC" id="2.3.1.39" evidence="4"/>
<evidence type="ECO:0000259" key="6">
    <source>
        <dbReference type="SMART" id="SM00827"/>
    </source>
</evidence>
<dbReference type="AlphaFoldDB" id="A0A151B4N6"/>
<dbReference type="SUPFAM" id="SSF55048">
    <property type="entry name" value="Probable ACP-binding domain of malonyl-CoA ACP transacylase"/>
    <property type="match status" value="1"/>
</dbReference>
<keyword evidence="8" id="KW-1185">Reference proteome</keyword>
<dbReference type="PANTHER" id="PTHR42681:SF1">
    <property type="entry name" value="MALONYL-COA-ACYL CARRIER PROTEIN TRANSACYLASE, MITOCHONDRIAL"/>
    <property type="match status" value="1"/>
</dbReference>
<dbReference type="InterPro" id="IPR004410">
    <property type="entry name" value="Malonyl_CoA-ACP_transAc_FabD"/>
</dbReference>
<keyword evidence="1 4" id="KW-0808">Transferase</keyword>
<dbReference type="InterPro" id="IPR014043">
    <property type="entry name" value="Acyl_transferase_dom"/>
</dbReference>
<keyword evidence="2 4" id="KW-0012">Acyltransferase</keyword>
<dbReference type="STRING" id="1121338.CLTEP_11910"/>
<dbReference type="RefSeq" id="WP_066824039.1">
    <property type="nucleotide sequence ID" value="NZ_LTBA01000009.1"/>
</dbReference>
<dbReference type="InterPro" id="IPR016036">
    <property type="entry name" value="Malonyl_transacylase_ACP-bd"/>
</dbReference>
<comment type="similarity">
    <text evidence="4">Belongs to the fabD family.</text>
</comment>
<evidence type="ECO:0000256" key="2">
    <source>
        <dbReference type="ARBA" id="ARBA00023315"/>
    </source>
</evidence>
<gene>
    <name evidence="7" type="primary">fabD</name>
    <name evidence="7" type="ORF">CLTEP_11910</name>
</gene>
<dbReference type="Pfam" id="PF00698">
    <property type="entry name" value="Acyl_transf_1"/>
    <property type="match status" value="1"/>
</dbReference>
<feature type="active site" evidence="5">
    <location>
        <position position="91"/>
    </location>
</feature>
<comment type="catalytic activity">
    <reaction evidence="3 4">
        <text>holo-[ACP] + malonyl-CoA = malonyl-[ACP] + CoA</text>
        <dbReference type="Rhea" id="RHEA:41792"/>
        <dbReference type="Rhea" id="RHEA-COMP:9623"/>
        <dbReference type="Rhea" id="RHEA-COMP:9685"/>
        <dbReference type="ChEBI" id="CHEBI:57287"/>
        <dbReference type="ChEBI" id="CHEBI:57384"/>
        <dbReference type="ChEBI" id="CHEBI:64479"/>
        <dbReference type="ChEBI" id="CHEBI:78449"/>
        <dbReference type="EC" id="2.3.1.39"/>
    </reaction>
</comment>
<dbReference type="NCBIfam" id="TIGR00128">
    <property type="entry name" value="fabD"/>
    <property type="match status" value="1"/>
</dbReference>
<dbReference type="PATRIC" id="fig|1121338.3.peg.1222"/>
<dbReference type="InterPro" id="IPR024925">
    <property type="entry name" value="Malonyl_CoA-ACP_transAc"/>
</dbReference>
<dbReference type="GO" id="GO:0004314">
    <property type="term" value="F:[acyl-carrier-protein] S-malonyltransferase activity"/>
    <property type="evidence" value="ECO:0007669"/>
    <property type="project" value="UniProtKB-EC"/>
</dbReference>
<proteinExistence type="inferred from homology"/>
<dbReference type="InterPro" id="IPR001227">
    <property type="entry name" value="Ac_transferase_dom_sf"/>
</dbReference>
<dbReference type="PANTHER" id="PTHR42681">
    <property type="entry name" value="MALONYL-COA-ACYL CARRIER PROTEIN TRANSACYLASE, MITOCHONDRIAL"/>
    <property type="match status" value="1"/>
</dbReference>
<dbReference type="FunFam" id="3.30.70.250:FF:000001">
    <property type="entry name" value="Malonyl CoA-acyl carrier protein transacylase"/>
    <property type="match status" value="1"/>
</dbReference>
<accession>A0A151B4N6</accession>
<dbReference type="OrthoDB" id="9805460at2"/>
<evidence type="ECO:0000256" key="5">
    <source>
        <dbReference type="PIRSR" id="PIRSR000446-1"/>
    </source>
</evidence>
<dbReference type="SMART" id="SM00827">
    <property type="entry name" value="PKS_AT"/>
    <property type="match status" value="1"/>
</dbReference>
<dbReference type="GO" id="GO:0006633">
    <property type="term" value="P:fatty acid biosynthetic process"/>
    <property type="evidence" value="ECO:0007669"/>
    <property type="project" value="TreeGrafter"/>
</dbReference>
<evidence type="ECO:0000256" key="4">
    <source>
        <dbReference type="PIRNR" id="PIRNR000446"/>
    </source>
</evidence>
<feature type="active site" evidence="5">
    <location>
        <position position="200"/>
    </location>
</feature>
<evidence type="ECO:0000256" key="3">
    <source>
        <dbReference type="ARBA" id="ARBA00048462"/>
    </source>
</evidence>
<feature type="domain" description="Malonyl-CoA:ACP transacylase (MAT)" evidence="6">
    <location>
        <begin position="7"/>
        <end position="313"/>
    </location>
</feature>
<organism evidence="7 8">
    <name type="scientific">Clostridium tepidiprofundi DSM 19306</name>
    <dbReference type="NCBI Taxonomy" id="1121338"/>
    <lineage>
        <taxon>Bacteria</taxon>
        <taxon>Bacillati</taxon>
        <taxon>Bacillota</taxon>
        <taxon>Clostridia</taxon>
        <taxon>Eubacteriales</taxon>
        <taxon>Clostridiaceae</taxon>
        <taxon>Clostridium</taxon>
    </lineage>
</organism>
<dbReference type="Proteomes" id="UP000075531">
    <property type="component" value="Unassembled WGS sequence"/>
</dbReference>
<sequence>MGKIAFIFSGQGAQYVGMGKELYDNIDSSKEVFDIADRELNMPISNLCFEGSEEELNLTENTQPAILTTSIAALKAIEERGIKCDITAGLSLGEYSALVCSGALTFSDAVKLVKKRGKFMQEAVPEGVGTMAAIIGLEADSVVEACRRAEIYGFVKVANFNCPKQIVIAGEIKAVENACEIAKELGAKRAIMLNLSAPFHTEMLKPAAEKLENELKYIDISDLNIPVMTNVTGTYIENKNDIKEILKKQVMSAVLWEKIIRNMVNDGVDTFIEIGPGKVLSGFVKKVDRKLTVFNVEDIKSLEKTVEGLKGRE</sequence>
<dbReference type="InterPro" id="IPR016035">
    <property type="entry name" value="Acyl_Trfase/lysoPLipase"/>
</dbReference>
<reference evidence="7 8" key="1">
    <citation type="submission" date="2016-02" db="EMBL/GenBank/DDBJ databases">
        <title>Genome sequence of Clostridium tepidiprofundi DSM 19306.</title>
        <authorList>
            <person name="Poehlein A."/>
            <person name="Daniel R."/>
        </authorList>
    </citation>
    <scope>NUCLEOTIDE SEQUENCE [LARGE SCALE GENOMIC DNA]</scope>
    <source>
        <strain evidence="7 8">DSM 19306</strain>
    </source>
</reference>
<dbReference type="EMBL" id="LTBA01000009">
    <property type="protein sequence ID" value="KYH34869.1"/>
    <property type="molecule type" value="Genomic_DNA"/>
</dbReference>